<evidence type="ECO:0000313" key="3">
    <source>
        <dbReference type="Proteomes" id="UP001516061"/>
    </source>
</evidence>
<name>A0ABX2G4G6_9BURK</name>
<gene>
    <name evidence="2" type="ORF">HNQ01_002956</name>
</gene>
<evidence type="ECO:0000256" key="1">
    <source>
        <dbReference type="SAM" id="SignalP"/>
    </source>
</evidence>
<organism evidence="2 3">
    <name type="scientific">Sphaerotilus uruguayifluvii</name>
    <dbReference type="NCBI Taxonomy" id="2735897"/>
    <lineage>
        <taxon>Bacteria</taxon>
        <taxon>Pseudomonadati</taxon>
        <taxon>Pseudomonadota</taxon>
        <taxon>Betaproteobacteria</taxon>
        <taxon>Burkholderiales</taxon>
        <taxon>Sphaerotilaceae</taxon>
        <taxon>Sphaerotilus</taxon>
    </lineage>
</organism>
<sequence length="180" mass="19097">MLLPVVLRPCRAPSWLTAALMLAGVLSSPLSSAQAAPLLELHFSGTPVPPPKGVHVDDEGPCGPVVVLRVSAMPRKAPWFVADEVQELDAAGRVLRSWRVPLDHVPVALDGDVLSLSVWSRKDSMLTVTPDGRLGVRKGVPPGDLPGGRCPGATGQDDRWCVRIGQGADRHVLAYPPICS</sequence>
<reference evidence="2 3" key="1">
    <citation type="submission" date="2020-05" db="EMBL/GenBank/DDBJ databases">
        <title>Genomic Encyclopedia of Type Strains, Phase IV (KMG-V): Genome sequencing to study the core and pangenomes of soil and plant-associated prokaryotes.</title>
        <authorList>
            <person name="Whitman W."/>
        </authorList>
    </citation>
    <scope>NUCLEOTIDE SEQUENCE [LARGE SCALE GENOMIC DNA]</scope>
    <source>
        <strain evidence="2 3">C29</strain>
    </source>
</reference>
<evidence type="ECO:0000313" key="2">
    <source>
        <dbReference type="EMBL" id="NRT57206.1"/>
    </source>
</evidence>
<feature type="signal peptide" evidence="1">
    <location>
        <begin position="1"/>
        <end position="35"/>
    </location>
</feature>
<proteinExistence type="predicted"/>
<comment type="caution">
    <text evidence="2">The sequence shown here is derived from an EMBL/GenBank/DDBJ whole genome shotgun (WGS) entry which is preliminary data.</text>
</comment>
<feature type="chain" id="PRO_5047190420" evidence="1">
    <location>
        <begin position="36"/>
        <end position="180"/>
    </location>
</feature>
<accession>A0ABX2G4G6</accession>
<keyword evidence="3" id="KW-1185">Reference proteome</keyword>
<protein>
    <submittedName>
        <fullName evidence="2">Uncharacterized protein</fullName>
    </submittedName>
</protein>
<dbReference type="Proteomes" id="UP001516061">
    <property type="component" value="Unassembled WGS sequence"/>
</dbReference>
<keyword evidence="1" id="KW-0732">Signal</keyword>
<dbReference type="RefSeq" id="WP_173806212.1">
    <property type="nucleotide sequence ID" value="NZ_JABSNM010000013.1"/>
</dbReference>
<dbReference type="EMBL" id="JABSNM010000013">
    <property type="protein sequence ID" value="NRT57206.1"/>
    <property type="molecule type" value="Genomic_DNA"/>
</dbReference>